<keyword evidence="2" id="KW-0732">Signal</keyword>
<sequence length="138" mass="15966">MATFYLILLLGATLFITPSHAENFNAMANDRNYPSYEALLESRNDAKNSEQVAATVVDEQQELFNVRSRGSQEPSHKLPPFSSGNRKPWDMPSRRNTSPGAPRRRQWWERLVPKRYKPKRRLTRAPPPPPPHFLNIGW</sequence>
<feature type="signal peptide" evidence="2">
    <location>
        <begin position="1"/>
        <end position="21"/>
    </location>
</feature>
<evidence type="ECO:0000256" key="1">
    <source>
        <dbReference type="SAM" id="MobiDB-lite"/>
    </source>
</evidence>
<evidence type="ECO:0000313" key="3">
    <source>
        <dbReference type="EMBL" id="KZV56586.1"/>
    </source>
</evidence>
<gene>
    <name evidence="3" type="ORF">F511_27174</name>
</gene>
<feature type="compositionally biased region" description="Basic residues" evidence="1">
    <location>
        <begin position="113"/>
        <end position="123"/>
    </location>
</feature>
<dbReference type="Proteomes" id="UP000250235">
    <property type="component" value="Unassembled WGS sequence"/>
</dbReference>
<organism evidence="3 4">
    <name type="scientific">Dorcoceras hygrometricum</name>
    <dbReference type="NCBI Taxonomy" id="472368"/>
    <lineage>
        <taxon>Eukaryota</taxon>
        <taxon>Viridiplantae</taxon>
        <taxon>Streptophyta</taxon>
        <taxon>Embryophyta</taxon>
        <taxon>Tracheophyta</taxon>
        <taxon>Spermatophyta</taxon>
        <taxon>Magnoliopsida</taxon>
        <taxon>eudicotyledons</taxon>
        <taxon>Gunneridae</taxon>
        <taxon>Pentapetalae</taxon>
        <taxon>asterids</taxon>
        <taxon>lamiids</taxon>
        <taxon>Lamiales</taxon>
        <taxon>Gesneriaceae</taxon>
        <taxon>Didymocarpoideae</taxon>
        <taxon>Trichosporeae</taxon>
        <taxon>Loxocarpinae</taxon>
        <taxon>Dorcoceras</taxon>
    </lineage>
</organism>
<feature type="region of interest" description="Disordered" evidence="1">
    <location>
        <begin position="65"/>
        <end position="138"/>
    </location>
</feature>
<accession>A0A2Z7DCN9</accession>
<feature type="chain" id="PRO_5016325125" evidence="2">
    <location>
        <begin position="22"/>
        <end position="138"/>
    </location>
</feature>
<name>A0A2Z7DCN9_9LAMI</name>
<evidence type="ECO:0000256" key="2">
    <source>
        <dbReference type="SAM" id="SignalP"/>
    </source>
</evidence>
<reference evidence="3 4" key="1">
    <citation type="journal article" date="2015" name="Proc. Natl. Acad. Sci. U.S.A.">
        <title>The resurrection genome of Boea hygrometrica: A blueprint for survival of dehydration.</title>
        <authorList>
            <person name="Xiao L."/>
            <person name="Yang G."/>
            <person name="Zhang L."/>
            <person name="Yang X."/>
            <person name="Zhao S."/>
            <person name="Ji Z."/>
            <person name="Zhou Q."/>
            <person name="Hu M."/>
            <person name="Wang Y."/>
            <person name="Chen M."/>
            <person name="Xu Y."/>
            <person name="Jin H."/>
            <person name="Xiao X."/>
            <person name="Hu G."/>
            <person name="Bao F."/>
            <person name="Hu Y."/>
            <person name="Wan P."/>
            <person name="Li L."/>
            <person name="Deng X."/>
            <person name="Kuang T."/>
            <person name="Xiang C."/>
            <person name="Zhu J.K."/>
            <person name="Oliver M.J."/>
            <person name="He Y."/>
        </authorList>
    </citation>
    <scope>NUCLEOTIDE SEQUENCE [LARGE SCALE GENOMIC DNA]</scope>
    <source>
        <strain evidence="4">cv. XS01</strain>
    </source>
</reference>
<dbReference type="EMBL" id="KQ988034">
    <property type="protein sequence ID" value="KZV56586.1"/>
    <property type="molecule type" value="Genomic_DNA"/>
</dbReference>
<evidence type="ECO:0000313" key="4">
    <source>
        <dbReference type="Proteomes" id="UP000250235"/>
    </source>
</evidence>
<proteinExistence type="predicted"/>
<keyword evidence="4" id="KW-1185">Reference proteome</keyword>
<protein>
    <submittedName>
        <fullName evidence="3">Uncharacterized protein</fullName>
    </submittedName>
</protein>
<dbReference type="AlphaFoldDB" id="A0A2Z7DCN9"/>